<comment type="caution">
    <text evidence="4">The sequence shown here is derived from an EMBL/GenBank/DDBJ whole genome shotgun (WGS) entry which is preliminary data.</text>
</comment>
<evidence type="ECO:0000256" key="2">
    <source>
        <dbReference type="ARBA" id="ARBA00023027"/>
    </source>
</evidence>
<organism evidence="4 5">
    <name type="scientific">Benzoatithermus flavus</name>
    <dbReference type="NCBI Taxonomy" id="3108223"/>
    <lineage>
        <taxon>Bacteria</taxon>
        <taxon>Pseudomonadati</taxon>
        <taxon>Pseudomonadota</taxon>
        <taxon>Alphaproteobacteria</taxon>
        <taxon>Geminicoccales</taxon>
        <taxon>Geminicoccaceae</taxon>
        <taxon>Benzoatithermus</taxon>
    </lineage>
</organism>
<proteinExistence type="predicted"/>
<keyword evidence="1" id="KW-0560">Oxidoreductase</keyword>
<dbReference type="RefSeq" id="WP_418160714.1">
    <property type="nucleotide sequence ID" value="NZ_JBBLZC010000019.1"/>
</dbReference>
<accession>A0ABU8XUZ3</accession>
<dbReference type="SUPFAM" id="SSF53720">
    <property type="entry name" value="ALDH-like"/>
    <property type="match status" value="1"/>
</dbReference>
<dbReference type="NCBIfam" id="TIGR02288">
    <property type="entry name" value="PaaN_2"/>
    <property type="match status" value="1"/>
</dbReference>
<protein>
    <submittedName>
        <fullName evidence="4">Phenylacetic acid degradation protein PaaN</fullName>
    </submittedName>
</protein>
<evidence type="ECO:0000313" key="4">
    <source>
        <dbReference type="EMBL" id="MEK0084866.1"/>
    </source>
</evidence>
<evidence type="ECO:0000259" key="3">
    <source>
        <dbReference type="Pfam" id="PF00171"/>
    </source>
</evidence>
<keyword evidence="5" id="KW-1185">Reference proteome</keyword>
<dbReference type="Gene3D" id="3.40.605.10">
    <property type="entry name" value="Aldehyde Dehydrogenase, Chain A, domain 1"/>
    <property type="match status" value="1"/>
</dbReference>
<dbReference type="InterPro" id="IPR016162">
    <property type="entry name" value="Ald_DH_N"/>
</dbReference>
<dbReference type="InterPro" id="IPR016163">
    <property type="entry name" value="Ald_DH_C"/>
</dbReference>
<dbReference type="InterPro" id="IPR015590">
    <property type="entry name" value="Aldehyde_DH_dom"/>
</dbReference>
<dbReference type="Gene3D" id="3.40.309.10">
    <property type="entry name" value="Aldehyde Dehydrogenase, Chain A, domain 2"/>
    <property type="match status" value="1"/>
</dbReference>
<dbReference type="InterPro" id="IPR016161">
    <property type="entry name" value="Ald_DH/histidinol_DH"/>
</dbReference>
<dbReference type="PANTHER" id="PTHR42862:SF1">
    <property type="entry name" value="DELTA-1-PYRROLINE-5-CARBOXYLATE DEHYDROGENASE 2, ISOFORM A-RELATED"/>
    <property type="match status" value="1"/>
</dbReference>
<keyword evidence="2" id="KW-0520">NAD</keyword>
<dbReference type="InterPro" id="IPR011975">
    <property type="entry name" value="PaaN_2"/>
</dbReference>
<name>A0ABU8XUZ3_9PROT</name>
<evidence type="ECO:0000313" key="5">
    <source>
        <dbReference type="Proteomes" id="UP001375743"/>
    </source>
</evidence>
<dbReference type="EMBL" id="JBBLZC010000019">
    <property type="protein sequence ID" value="MEK0084866.1"/>
    <property type="molecule type" value="Genomic_DNA"/>
</dbReference>
<dbReference type="PANTHER" id="PTHR42862">
    <property type="entry name" value="DELTA-1-PYRROLINE-5-CARBOXYLATE DEHYDROGENASE 1, ISOFORM A-RELATED"/>
    <property type="match status" value="1"/>
</dbReference>
<dbReference type="Pfam" id="PF00171">
    <property type="entry name" value="Aldedh"/>
    <property type="match status" value="1"/>
</dbReference>
<dbReference type="Proteomes" id="UP001375743">
    <property type="component" value="Unassembled WGS sequence"/>
</dbReference>
<evidence type="ECO:0000256" key="1">
    <source>
        <dbReference type="ARBA" id="ARBA00023002"/>
    </source>
</evidence>
<gene>
    <name evidence="4" type="primary">paaN</name>
    <name evidence="4" type="ORF">U1T56_17070</name>
</gene>
<sequence>MADLFATHKPVLDQALAAIAGRGYWAAYPEMPSGKIYGETAKADAEAAFQALLNKPFALDQPGSGGFGGRERSPYGLELGITYPKASVPRLLEAARKAAPGWAEATPEARVGVCLEILHRLNRQSFLIAQAVMHTSGQAFVMAFQAGGPHAQDRGLEAVAYAYDEMKRVPVRARWEKPAGKGEPLRLDKEFRIVPRGIAVVIGCSTFPTWNSYPGLFASLATGNPVIVKPHPGAILPLALTVKIGREVLKEAGFDPNVLLLAADLADGETQALVTDPLVAIIDFTGGPAFGRWLEENARQAQLFTEKAGINPVVIDSTDDFEGMCANIAFSLSLYSGQMCTAPQNIFVPRSGIATDQGHKTFEEVGAGIARAIDRLLGDPDRAAAVLGAIQSDATWERVQKEAAAGEVVHPATPVAIPGFPQARAVTPLVRKVAAAAEETYAEEKFGPISFLIATGDTAESIRRAAAGASAKGAITAAIYTTDPDVLVAAEKAFAEAGVALSENLTGGVFVNQSAAFSDYHVSGANPAGNACLTDAAFVANRFRVAMVRRPAKAA</sequence>
<feature type="domain" description="Aldehyde dehydrogenase" evidence="3">
    <location>
        <begin position="85"/>
        <end position="498"/>
    </location>
</feature>
<reference evidence="4 5" key="1">
    <citation type="submission" date="2024-01" db="EMBL/GenBank/DDBJ databases">
        <title>Multi-omics insights into the function and evolution of sodium benzoate biodegradation pathways in Benzoatithermus flavus gen. nov., sp. nov. from hot spring.</title>
        <authorList>
            <person name="Hu C.-J."/>
            <person name="Li W.-J."/>
        </authorList>
    </citation>
    <scope>NUCLEOTIDE SEQUENCE [LARGE SCALE GENOMIC DNA]</scope>
    <source>
        <strain evidence="4 5">SYSU G07066</strain>
    </source>
</reference>
<dbReference type="InterPro" id="IPR050485">
    <property type="entry name" value="Proline_metab_enzyme"/>
</dbReference>